<dbReference type="RefSeq" id="WP_237378784.1">
    <property type="nucleotide sequence ID" value="NZ_CP071793.1"/>
</dbReference>
<dbReference type="Proteomes" id="UP000663929">
    <property type="component" value="Chromosome"/>
</dbReference>
<protein>
    <submittedName>
        <fullName evidence="2">PQQ-dependent sugar dehydrogenase</fullName>
    </submittedName>
</protein>
<dbReference type="AlphaFoldDB" id="A0A8A4THN2"/>
<dbReference type="Pfam" id="PF18911">
    <property type="entry name" value="PKD_4"/>
    <property type="match status" value="1"/>
</dbReference>
<evidence type="ECO:0000259" key="1">
    <source>
        <dbReference type="PROSITE" id="PS50093"/>
    </source>
</evidence>
<keyword evidence="3" id="KW-1185">Reference proteome</keyword>
<dbReference type="PANTHER" id="PTHR19328:SF13">
    <property type="entry name" value="HIPL1 PROTEIN"/>
    <property type="match status" value="1"/>
</dbReference>
<dbReference type="FunFam" id="2.60.40.10:FF:000270">
    <property type="entry name" value="Cell surface protein"/>
    <property type="match status" value="1"/>
</dbReference>
<evidence type="ECO:0000313" key="2">
    <source>
        <dbReference type="EMBL" id="QTD49143.1"/>
    </source>
</evidence>
<reference evidence="2" key="1">
    <citation type="submission" date="2021-03" db="EMBL/GenBank/DDBJ databases">
        <title>Acanthopleuribacteraceae sp. M133.</title>
        <authorList>
            <person name="Wang G."/>
        </authorList>
    </citation>
    <scope>NUCLEOTIDE SEQUENCE</scope>
    <source>
        <strain evidence="2">M133</strain>
    </source>
</reference>
<organism evidence="2 3">
    <name type="scientific">Sulfidibacter corallicola</name>
    <dbReference type="NCBI Taxonomy" id="2818388"/>
    <lineage>
        <taxon>Bacteria</taxon>
        <taxon>Pseudomonadati</taxon>
        <taxon>Acidobacteriota</taxon>
        <taxon>Holophagae</taxon>
        <taxon>Acanthopleuribacterales</taxon>
        <taxon>Acanthopleuribacteraceae</taxon>
        <taxon>Sulfidibacter</taxon>
    </lineage>
</organism>
<dbReference type="InterPro" id="IPR013783">
    <property type="entry name" value="Ig-like_fold"/>
</dbReference>
<dbReference type="EMBL" id="CP071793">
    <property type="protein sequence ID" value="QTD49143.1"/>
    <property type="molecule type" value="Genomic_DNA"/>
</dbReference>
<dbReference type="InterPro" id="IPR022409">
    <property type="entry name" value="PKD/Chitinase_dom"/>
</dbReference>
<dbReference type="Gene3D" id="2.120.10.30">
    <property type="entry name" value="TolB, C-terminal domain"/>
    <property type="match status" value="1"/>
</dbReference>
<dbReference type="InterPro" id="IPR012938">
    <property type="entry name" value="Glc/Sorbosone_DH"/>
</dbReference>
<dbReference type="SUPFAM" id="SSF50952">
    <property type="entry name" value="Soluble quinoprotein glucose dehydrogenase"/>
    <property type="match status" value="1"/>
</dbReference>
<dbReference type="InterPro" id="IPR000601">
    <property type="entry name" value="PKD_dom"/>
</dbReference>
<dbReference type="Gene3D" id="2.60.40.10">
    <property type="entry name" value="Immunoglobulins"/>
    <property type="match status" value="1"/>
</dbReference>
<feature type="domain" description="PKD" evidence="1">
    <location>
        <begin position="402"/>
        <end position="480"/>
    </location>
</feature>
<evidence type="ECO:0000313" key="3">
    <source>
        <dbReference type="Proteomes" id="UP000663929"/>
    </source>
</evidence>
<dbReference type="Pfam" id="PF07995">
    <property type="entry name" value="GSDH"/>
    <property type="match status" value="1"/>
</dbReference>
<dbReference type="SUPFAM" id="SSF49299">
    <property type="entry name" value="PKD domain"/>
    <property type="match status" value="1"/>
</dbReference>
<dbReference type="InterPro" id="IPR011041">
    <property type="entry name" value="Quinoprot_gluc/sorb_DH_b-prop"/>
</dbReference>
<gene>
    <name evidence="2" type="ORF">J3U87_26455</name>
</gene>
<dbReference type="SMART" id="SM00089">
    <property type="entry name" value="PKD"/>
    <property type="match status" value="1"/>
</dbReference>
<sequence length="853" mass="92160">MFAIRSPLPQPTWLCWLFLATLPLGAQTISDPNFIVEEIYTGNGTISMEFTTDGKLLVCEKRGVILLFTPDGNGGFNEPTTFADLQPQVDFSGESGLLGLALDPEFDTNRHLFVFYTTETDQRVARLTANEAVTAVVPDSEVVLLAGFPRGSAFHKAGDIKFHPHDDALFIALGDDDGYGLAMQDGLPLVQHPDFYYGKILRIDKSNGNGLSDNPFWDGDATSIRSRVWAVGFRNPFRFAFHPEAPVPDVLYSSENGETTDRLSWVMRGSNGAWSNLGDKGGFLDPPDPNHRVLAARPPSTTGIIIASSGPFAGEGPTLYIGNWFSNTTKIDRWVLTGEDMDQLEPIAIDQGGGFVVGPMAVDMEFGTDGAMYLTSTIGDDALGDWMAIHRVRYIGGTPPNASFTTDPAGNEGLIPLTIQFTDTSTVASGLIESWLWDFGDGQTSTDPNPSHTYTEPGVYRVSLRVTSDSALQDTTTTDIRALRRITLNLSGRVYDARSLPANLVNGATELRFFQSDGQDPIAFAGGSGDHGNAIPVTDGIIDLDLNLDLTDHALIVSAGHGSPDGLHAVRAGIGIAPELSTTDAVRDFYLSDRMASGVITDAAFDPVRVDIGTAQNQAGQFIDVGGGRDYRDGTPASGFLHRRETDDRGFYHVALPSGASDALFFFDLVGDTGTDRFAPHTLSQSLSPGQHWARDFLVGTYAGGDACDDLSSIPTTENIDYNTHIQPIWVNSCVGCHNASPTNNGDLNLVTDSYANLVEVSSTQIDGLLLVSPGHPDRSFLFEKVNCATPQMGTRMRPTNPLSLEEQALIRDWILQLEPSQCGAQLSAQYPDWPETSVLDLAILVNQFCTTP</sequence>
<accession>A0A8A4THN2</accession>
<dbReference type="InterPro" id="IPR035986">
    <property type="entry name" value="PKD_dom_sf"/>
</dbReference>
<dbReference type="KEGG" id="scor:J3U87_26455"/>
<name>A0A8A4THN2_SULCO</name>
<dbReference type="InterPro" id="IPR011042">
    <property type="entry name" value="6-blade_b-propeller_TolB-like"/>
</dbReference>
<dbReference type="PANTHER" id="PTHR19328">
    <property type="entry name" value="HEDGEHOG-INTERACTING PROTEIN"/>
    <property type="match status" value="1"/>
</dbReference>
<dbReference type="PROSITE" id="PS50093">
    <property type="entry name" value="PKD"/>
    <property type="match status" value="1"/>
</dbReference>
<proteinExistence type="predicted"/>
<dbReference type="CDD" id="cd00146">
    <property type="entry name" value="PKD"/>
    <property type="match status" value="1"/>
</dbReference>